<protein>
    <submittedName>
        <fullName evidence="2">DUF3052 family protein</fullName>
    </submittedName>
</protein>
<proteinExistence type="predicted"/>
<accession>A0A6L5Z6R7</accession>
<dbReference type="Pfam" id="PF11253">
    <property type="entry name" value="DUF3052"/>
    <property type="match status" value="1"/>
</dbReference>
<reference evidence="2 3" key="1">
    <citation type="submission" date="2019-10" db="EMBL/GenBank/DDBJ databases">
        <title>Cognatihalovulum marinum gen. nov. sp. nov., a new member of the family Rhodobacteraceae isolated from deep seawater of the Northwest Indian Ocean.</title>
        <authorList>
            <person name="Ruan C."/>
            <person name="Wang J."/>
            <person name="Zheng X."/>
            <person name="Song L."/>
            <person name="Zhu Y."/>
            <person name="Huang Y."/>
            <person name="Lu Z."/>
            <person name="Du W."/>
            <person name="Huang L."/>
            <person name="Dai X."/>
        </authorList>
    </citation>
    <scope>NUCLEOTIDE SEQUENCE [LARGE SCALE GENOMIC DNA]</scope>
    <source>
        <strain evidence="2 3">2CG4</strain>
    </source>
</reference>
<gene>
    <name evidence="2" type="ORF">GE300_22265</name>
</gene>
<sequence length="140" mass="15029">MGPRPAGVRAQIERDGPVHWAGSDAAADAHLFVTDRAALSRSLAQAMRCLPETGMIWVSWPKRAAKVPTDLTEDWIRDAALPLGLVDVKVCAVDATWSGLKLVLRKELRTGAATMARPDTPIPDTPIPDTPIPDTEVSNG</sequence>
<dbReference type="Proteomes" id="UP000474957">
    <property type="component" value="Unassembled WGS sequence"/>
</dbReference>
<keyword evidence="3" id="KW-1185">Reference proteome</keyword>
<evidence type="ECO:0000313" key="3">
    <source>
        <dbReference type="Proteomes" id="UP000474957"/>
    </source>
</evidence>
<feature type="region of interest" description="Disordered" evidence="1">
    <location>
        <begin position="114"/>
        <end position="140"/>
    </location>
</feature>
<evidence type="ECO:0000256" key="1">
    <source>
        <dbReference type="SAM" id="MobiDB-lite"/>
    </source>
</evidence>
<evidence type="ECO:0000313" key="2">
    <source>
        <dbReference type="EMBL" id="MSU92258.1"/>
    </source>
</evidence>
<organism evidence="2 3">
    <name type="scientific">Halovulum marinum</name>
    <dbReference type="NCBI Taxonomy" id="2662447"/>
    <lineage>
        <taxon>Bacteria</taxon>
        <taxon>Pseudomonadati</taxon>
        <taxon>Pseudomonadota</taxon>
        <taxon>Alphaproteobacteria</taxon>
        <taxon>Rhodobacterales</taxon>
        <taxon>Paracoccaceae</taxon>
        <taxon>Halovulum</taxon>
    </lineage>
</organism>
<dbReference type="InterPro" id="IPR021412">
    <property type="entry name" value="DUF3052"/>
</dbReference>
<name>A0A6L5Z6R7_9RHOB</name>
<dbReference type="EMBL" id="WIND01000073">
    <property type="protein sequence ID" value="MSU92258.1"/>
    <property type="molecule type" value="Genomic_DNA"/>
</dbReference>
<dbReference type="AlphaFoldDB" id="A0A6L5Z6R7"/>
<feature type="compositionally biased region" description="Pro residues" evidence="1">
    <location>
        <begin position="120"/>
        <end position="131"/>
    </location>
</feature>
<comment type="caution">
    <text evidence="2">The sequence shown here is derived from an EMBL/GenBank/DDBJ whole genome shotgun (WGS) entry which is preliminary data.</text>
</comment>